<dbReference type="AlphaFoldDB" id="A0A9P5VBT2"/>
<dbReference type="Proteomes" id="UP000748756">
    <property type="component" value="Unassembled WGS sequence"/>
</dbReference>
<comment type="caution">
    <text evidence="1">The sequence shown here is derived from an EMBL/GenBank/DDBJ whole genome shotgun (WGS) entry which is preliminary data.</text>
</comment>
<sequence length="185" mass="20365">MTSLQDHSGYKYLLEHLLFFFNQNERGTDGLGLDSREADHAIHMPIDEKNRTRGARRISDEPANVGVVSGNPAGDAGVIGLYSPATDCIIGVFKNKSGSSSNATNATKFIAYVVWNHYKIGLSSRMGICMMNLEEPEFGLVADRQWITSLKDREDLINIAIFGRNLVVTLNTGHFVRSSTDGTRA</sequence>
<reference evidence="1" key="1">
    <citation type="journal article" date="2020" name="Fungal Divers.">
        <title>Resolving the Mortierellaceae phylogeny through synthesis of multi-gene phylogenetics and phylogenomics.</title>
        <authorList>
            <person name="Vandepol N."/>
            <person name="Liber J."/>
            <person name="Desiro A."/>
            <person name="Na H."/>
            <person name="Kennedy M."/>
            <person name="Barry K."/>
            <person name="Grigoriev I.V."/>
            <person name="Miller A.N."/>
            <person name="O'Donnell K."/>
            <person name="Stajich J.E."/>
            <person name="Bonito G."/>
        </authorList>
    </citation>
    <scope>NUCLEOTIDE SEQUENCE</scope>
    <source>
        <strain evidence="1">NRRL 6426</strain>
    </source>
</reference>
<protein>
    <submittedName>
        <fullName evidence="1">Uncharacterized protein</fullName>
    </submittedName>
</protein>
<dbReference type="OrthoDB" id="2445710at2759"/>
<gene>
    <name evidence="1" type="ORF">BG015_006928</name>
</gene>
<proteinExistence type="predicted"/>
<accession>A0A9P5VBT2</accession>
<evidence type="ECO:0000313" key="2">
    <source>
        <dbReference type="Proteomes" id="UP000748756"/>
    </source>
</evidence>
<organism evidence="1 2">
    <name type="scientific">Linnemannia schmuckeri</name>
    <dbReference type="NCBI Taxonomy" id="64567"/>
    <lineage>
        <taxon>Eukaryota</taxon>
        <taxon>Fungi</taxon>
        <taxon>Fungi incertae sedis</taxon>
        <taxon>Mucoromycota</taxon>
        <taxon>Mortierellomycotina</taxon>
        <taxon>Mortierellomycetes</taxon>
        <taxon>Mortierellales</taxon>
        <taxon>Mortierellaceae</taxon>
        <taxon>Linnemannia</taxon>
    </lineage>
</organism>
<keyword evidence="2" id="KW-1185">Reference proteome</keyword>
<dbReference type="EMBL" id="JAAAUQ010000340">
    <property type="protein sequence ID" value="KAF9151239.1"/>
    <property type="molecule type" value="Genomic_DNA"/>
</dbReference>
<name>A0A9P5VBT2_9FUNG</name>
<evidence type="ECO:0000313" key="1">
    <source>
        <dbReference type="EMBL" id="KAF9151239.1"/>
    </source>
</evidence>